<comment type="caution">
    <text evidence="2">The sequence shown here is derived from an EMBL/GenBank/DDBJ whole genome shotgun (WGS) entry which is preliminary data.</text>
</comment>
<dbReference type="PANTHER" id="PTHR30411">
    <property type="entry name" value="CYTOPLASMIC PROTEIN"/>
    <property type="match status" value="1"/>
</dbReference>
<dbReference type="PANTHER" id="PTHR30411:SF1">
    <property type="entry name" value="CYTOPLASMIC PROTEIN"/>
    <property type="match status" value="1"/>
</dbReference>
<dbReference type="Proteomes" id="UP000095347">
    <property type="component" value="Unassembled WGS sequence"/>
</dbReference>
<organism evidence="2 3">
    <name type="scientific">Magnetovibrio blakemorei</name>
    <dbReference type="NCBI Taxonomy" id="28181"/>
    <lineage>
        <taxon>Bacteria</taxon>
        <taxon>Pseudomonadati</taxon>
        <taxon>Pseudomonadota</taxon>
        <taxon>Alphaproteobacteria</taxon>
        <taxon>Rhodospirillales</taxon>
        <taxon>Magnetovibrionaceae</taxon>
        <taxon>Magnetovibrio</taxon>
    </lineage>
</organism>
<dbReference type="GO" id="GO:0002161">
    <property type="term" value="F:aminoacyl-tRNA deacylase activity"/>
    <property type="evidence" value="ECO:0007669"/>
    <property type="project" value="InterPro"/>
</dbReference>
<accession>A0A1E5Q6Z3</accession>
<dbReference type="InterPro" id="IPR007214">
    <property type="entry name" value="YbaK/aa-tRNA-synth-assoc-dom"/>
</dbReference>
<evidence type="ECO:0000313" key="3">
    <source>
        <dbReference type="Proteomes" id="UP000095347"/>
    </source>
</evidence>
<gene>
    <name evidence="2" type="ORF">BEN30_11295</name>
</gene>
<dbReference type="AlphaFoldDB" id="A0A1E5Q6Z3"/>
<evidence type="ECO:0000313" key="2">
    <source>
        <dbReference type="EMBL" id="OEJ66809.1"/>
    </source>
</evidence>
<evidence type="ECO:0000259" key="1">
    <source>
        <dbReference type="Pfam" id="PF04073"/>
    </source>
</evidence>
<feature type="domain" description="YbaK/aminoacyl-tRNA synthetase-associated" evidence="1">
    <location>
        <begin position="44"/>
        <end position="160"/>
    </location>
</feature>
<keyword evidence="3" id="KW-1185">Reference proteome</keyword>
<dbReference type="STRING" id="28181.BEN30_11295"/>
<reference evidence="3" key="1">
    <citation type="submission" date="2016-07" db="EMBL/GenBank/DDBJ databases">
        <authorList>
            <person name="Florea S."/>
            <person name="Webb J.S."/>
            <person name="Jaromczyk J."/>
            <person name="Schardl C.L."/>
        </authorList>
    </citation>
    <scope>NUCLEOTIDE SEQUENCE [LARGE SCALE GENOMIC DNA]</scope>
    <source>
        <strain evidence="3">MV-1</strain>
    </source>
</reference>
<dbReference type="CDD" id="cd04333">
    <property type="entry name" value="ProX_deacylase"/>
    <property type="match status" value="1"/>
</dbReference>
<dbReference type="EMBL" id="MCGG01000028">
    <property type="protein sequence ID" value="OEJ66809.1"/>
    <property type="molecule type" value="Genomic_DNA"/>
</dbReference>
<name>A0A1E5Q6Z3_9PROT</name>
<dbReference type="Pfam" id="PF04073">
    <property type="entry name" value="tRNA_edit"/>
    <property type="match status" value="1"/>
</dbReference>
<dbReference type="Gene3D" id="3.90.960.10">
    <property type="entry name" value="YbaK/aminoacyl-tRNA synthetase-associated domain"/>
    <property type="match status" value="1"/>
</dbReference>
<protein>
    <recommendedName>
        <fullName evidence="1">YbaK/aminoacyl-tRNA synthetase-associated domain-containing protein</fullName>
    </recommendedName>
</protein>
<proteinExistence type="predicted"/>
<dbReference type="SUPFAM" id="SSF55826">
    <property type="entry name" value="YbaK/ProRS associated domain"/>
    <property type="match status" value="1"/>
</dbReference>
<dbReference type="InterPro" id="IPR036754">
    <property type="entry name" value="YbaK/aa-tRNA-synt-asso_dom_sf"/>
</dbReference>
<sequence>MFGKRLSLREHGLSNLELDTVRRVRKALIDAHLPDSVQDLNISTRNTAEAAKALGVELGAIAKTVVYTIGNRFVMVMVAGDHECREDQLSKIFNLEGDVVRPAADLVRAVTGFAPGAVSLLGSVSKLPTAIDASLKRFDKIYVAAGHGDCVYATSVDDLKAVSNATVSYAVATPVVPA</sequence>